<evidence type="ECO:0000256" key="3">
    <source>
        <dbReference type="ARBA" id="ARBA00022763"/>
    </source>
</evidence>
<dbReference type="GO" id="GO:0006508">
    <property type="term" value="P:proteolysis"/>
    <property type="evidence" value="ECO:0007669"/>
    <property type="project" value="UniProtKB-KW"/>
</dbReference>
<keyword evidence="3" id="KW-0227">DNA damage</keyword>
<evidence type="ECO:0000313" key="9">
    <source>
        <dbReference type="EMBL" id="APJ03044.1"/>
    </source>
</evidence>
<dbReference type="RefSeq" id="WP_148696759.1">
    <property type="nucleotide sequence ID" value="NZ_CP017834.1"/>
</dbReference>
<keyword evidence="5" id="KW-0190">Covalent protein-DNA linkage</keyword>
<sequence>MCAQFQVDKIKFQKALAIFALDLKKMSWKGRILPHSKAPIILSRDDKYILDLFNFSLIPVWSKERKPKFATHNTRIETVLEKPTWKRPFLKNHCLVPLTTFIEPIYEGKFAGNMVKFELEECAFVPAIHDHWTDRETGEVINSFSILTSEPGKYVKKIGHERSPIFIKQNIRTFENWFDLEKNDGDYFIELLSKQHEPKMKAIIDRPMKPGWEKRK</sequence>
<dbReference type="EMBL" id="CP017834">
    <property type="protein sequence ID" value="APJ03044.1"/>
    <property type="molecule type" value="Genomic_DNA"/>
</dbReference>
<dbReference type="Gene3D" id="3.90.1680.10">
    <property type="entry name" value="SOS response associated peptidase-like"/>
    <property type="match status" value="1"/>
</dbReference>
<evidence type="ECO:0000256" key="7">
    <source>
        <dbReference type="ARBA" id="ARBA00023239"/>
    </source>
</evidence>
<accession>A0A1L4CYL4</accession>
<gene>
    <name evidence="9" type="ORF">AXG55_03610</name>
</gene>
<dbReference type="AlphaFoldDB" id="A0A1L4CYL4"/>
<keyword evidence="2 8" id="KW-0645">Protease</keyword>
<evidence type="ECO:0000256" key="8">
    <source>
        <dbReference type="RuleBase" id="RU364100"/>
    </source>
</evidence>
<name>A0A1L4CYL4_9BACT</name>
<dbReference type="Proteomes" id="UP000184731">
    <property type="component" value="Chromosome"/>
</dbReference>
<dbReference type="STRING" id="1915309.AXG55_03610"/>
<evidence type="ECO:0000313" key="10">
    <source>
        <dbReference type="Proteomes" id="UP000184731"/>
    </source>
</evidence>
<dbReference type="GO" id="GO:0008233">
    <property type="term" value="F:peptidase activity"/>
    <property type="evidence" value="ECO:0007669"/>
    <property type="project" value="UniProtKB-KW"/>
</dbReference>
<dbReference type="OrthoDB" id="107650at2"/>
<keyword evidence="7" id="KW-0456">Lyase</keyword>
<proteinExistence type="inferred from homology"/>
<comment type="similarity">
    <text evidence="1 8">Belongs to the SOS response-associated peptidase family.</text>
</comment>
<evidence type="ECO:0000256" key="2">
    <source>
        <dbReference type="ARBA" id="ARBA00022670"/>
    </source>
</evidence>
<dbReference type="InterPro" id="IPR003738">
    <property type="entry name" value="SRAP"/>
</dbReference>
<evidence type="ECO:0000256" key="5">
    <source>
        <dbReference type="ARBA" id="ARBA00023124"/>
    </source>
</evidence>
<dbReference type="SUPFAM" id="SSF143081">
    <property type="entry name" value="BB1717-like"/>
    <property type="match status" value="1"/>
</dbReference>
<dbReference type="PANTHER" id="PTHR13604:SF0">
    <property type="entry name" value="ABASIC SITE PROCESSING PROTEIN HMCES"/>
    <property type="match status" value="1"/>
</dbReference>
<dbReference type="GO" id="GO:0106300">
    <property type="term" value="P:protein-DNA covalent cross-linking repair"/>
    <property type="evidence" value="ECO:0007669"/>
    <property type="project" value="InterPro"/>
</dbReference>
<reference evidence="9 10" key="1">
    <citation type="submission" date="2016-10" db="EMBL/GenBank/DDBJ databases">
        <title>Silvanigrella aquatica sp. nov., isolated from a freshwater lake located in the Black Forest, Germany, description of Silvanigrellaceae fam. nov., Silvanigrellales ord. nov., reclassification of the order Bdellovibrionales in the class Oligoflexia, reclassification of the families Bacteriovoracaceae and Halobacteriovoraceae in the new order Bacteriovoracales ord. nov., and reclassification of the family Pseudobacteriovoracaceae in the order Oligoflexiales.</title>
        <authorList>
            <person name="Hahn M.W."/>
            <person name="Schmidt J."/>
            <person name="Koll U."/>
            <person name="Rohde M."/>
            <person name="Verbag S."/>
            <person name="Pitt A."/>
            <person name="Nakai R."/>
            <person name="Naganuma T."/>
            <person name="Lang E."/>
        </authorList>
    </citation>
    <scope>NUCLEOTIDE SEQUENCE [LARGE SCALE GENOMIC DNA]</scope>
    <source>
        <strain evidence="9 10">MWH-Nonnen-W8red</strain>
    </source>
</reference>
<evidence type="ECO:0000256" key="4">
    <source>
        <dbReference type="ARBA" id="ARBA00022801"/>
    </source>
</evidence>
<dbReference type="Pfam" id="PF02586">
    <property type="entry name" value="SRAP"/>
    <property type="match status" value="1"/>
</dbReference>
<dbReference type="GO" id="GO:0016829">
    <property type="term" value="F:lyase activity"/>
    <property type="evidence" value="ECO:0007669"/>
    <property type="project" value="UniProtKB-KW"/>
</dbReference>
<protein>
    <recommendedName>
        <fullName evidence="8">Abasic site processing protein</fullName>
        <ecNumber evidence="8">3.4.-.-</ecNumber>
    </recommendedName>
</protein>
<evidence type="ECO:0000256" key="1">
    <source>
        <dbReference type="ARBA" id="ARBA00008136"/>
    </source>
</evidence>
<dbReference type="KEGG" id="saqi:AXG55_03610"/>
<keyword evidence="6" id="KW-0238">DNA-binding</keyword>
<keyword evidence="10" id="KW-1185">Reference proteome</keyword>
<dbReference type="PANTHER" id="PTHR13604">
    <property type="entry name" value="DC12-RELATED"/>
    <property type="match status" value="1"/>
</dbReference>
<dbReference type="GO" id="GO:0003697">
    <property type="term" value="F:single-stranded DNA binding"/>
    <property type="evidence" value="ECO:0007669"/>
    <property type="project" value="InterPro"/>
</dbReference>
<dbReference type="EC" id="3.4.-.-" evidence="8"/>
<evidence type="ECO:0000256" key="6">
    <source>
        <dbReference type="ARBA" id="ARBA00023125"/>
    </source>
</evidence>
<keyword evidence="4 8" id="KW-0378">Hydrolase</keyword>
<organism evidence="9 10">
    <name type="scientific">Silvanigrella aquatica</name>
    <dbReference type="NCBI Taxonomy" id="1915309"/>
    <lineage>
        <taxon>Bacteria</taxon>
        <taxon>Pseudomonadati</taxon>
        <taxon>Bdellovibrionota</taxon>
        <taxon>Oligoflexia</taxon>
        <taxon>Silvanigrellales</taxon>
        <taxon>Silvanigrellaceae</taxon>
        <taxon>Silvanigrella</taxon>
    </lineage>
</organism>
<dbReference type="InterPro" id="IPR036590">
    <property type="entry name" value="SRAP-like"/>
</dbReference>